<dbReference type="Pfam" id="PF04883">
    <property type="entry name" value="HK97-gp10_like"/>
    <property type="match status" value="1"/>
</dbReference>
<keyword evidence="2" id="KW-1185">Reference proteome</keyword>
<dbReference type="InterPro" id="IPR010064">
    <property type="entry name" value="HK97-gp10_tail"/>
</dbReference>
<evidence type="ECO:0000313" key="2">
    <source>
        <dbReference type="Proteomes" id="UP000180254"/>
    </source>
</evidence>
<dbReference type="EMBL" id="MKIE01000014">
    <property type="protein sequence ID" value="OHW61384.1"/>
    <property type="molecule type" value="Genomic_DNA"/>
</dbReference>
<accession>A0A1S1V4J1</accession>
<reference evidence="1 2" key="1">
    <citation type="submission" date="2016-09" db="EMBL/GenBank/DDBJ databases">
        <title>Genome sequence of Eubacterium angustum.</title>
        <authorList>
            <person name="Poehlein A."/>
            <person name="Daniel R."/>
        </authorList>
    </citation>
    <scope>NUCLEOTIDE SEQUENCE [LARGE SCALE GENOMIC DNA]</scope>
    <source>
        <strain evidence="1 2">DSM 1989</strain>
    </source>
</reference>
<sequence>MSGFEIDGLNEFIEKIKLVEKRAPDKITNKLNRVGGKLRTAAKANTPMLKSKGKTIVKSYKLYPVEKVGDSYQKGIANTAPHFHLVENGHRKVTPSGNEVGFVEGQFFFEKTVKEMEQPIAAELEKWLDKLYEELK</sequence>
<evidence type="ECO:0000313" key="1">
    <source>
        <dbReference type="EMBL" id="OHW61384.1"/>
    </source>
</evidence>
<protein>
    <submittedName>
        <fullName evidence="1">Uncharacterized protein</fullName>
    </submittedName>
</protein>
<comment type="caution">
    <text evidence="1">The sequence shown here is derived from an EMBL/GenBank/DDBJ whole genome shotgun (WGS) entry which is preliminary data.</text>
</comment>
<dbReference type="AlphaFoldDB" id="A0A1S1V4J1"/>
<dbReference type="Proteomes" id="UP000180254">
    <property type="component" value="Unassembled WGS sequence"/>
</dbReference>
<organism evidence="1 2">
    <name type="scientific">Andreesenia angusta</name>
    <dbReference type="NCBI Taxonomy" id="39480"/>
    <lineage>
        <taxon>Bacteria</taxon>
        <taxon>Bacillati</taxon>
        <taxon>Bacillota</taxon>
        <taxon>Tissierellia</taxon>
        <taxon>Tissierellales</taxon>
        <taxon>Gottschalkiaceae</taxon>
        <taxon>Andreesenia</taxon>
    </lineage>
</organism>
<dbReference type="STRING" id="39480.EUAN_22340"/>
<name>A0A1S1V4J1_9FIRM</name>
<dbReference type="OrthoDB" id="1630761at2"/>
<gene>
    <name evidence="1" type="ORF">EUAN_22340</name>
</gene>
<dbReference type="NCBIfam" id="TIGR01725">
    <property type="entry name" value="phge_HK97_gp10"/>
    <property type="match status" value="1"/>
</dbReference>
<proteinExistence type="predicted"/>